<reference evidence="2 3" key="1">
    <citation type="submission" date="2018-03" db="EMBL/GenBank/DDBJ databases">
        <authorList>
            <person name="Nguyen K."/>
            <person name="Fouts D."/>
            <person name="Sutton G."/>
        </authorList>
    </citation>
    <scope>NUCLEOTIDE SEQUENCE [LARGE SCALE GENOMIC DNA]</scope>
    <source>
        <strain evidence="2 3">AU14328</strain>
    </source>
</reference>
<protein>
    <submittedName>
        <fullName evidence="2">Uncharacterized protein</fullName>
    </submittedName>
</protein>
<evidence type="ECO:0000313" key="2">
    <source>
        <dbReference type="EMBL" id="PRE52658.1"/>
    </source>
</evidence>
<comment type="caution">
    <text evidence="2">The sequence shown here is derived from an EMBL/GenBank/DDBJ whole genome shotgun (WGS) entry which is preliminary data.</text>
</comment>
<accession>A0AB37AVL4</accession>
<sequence>MSLLSRDGATCARHANPPGRWGTARRAVCEAAGAMRRAARRRIASADSVGFRSAAFEAMQCKHQTVLH</sequence>
<gene>
    <name evidence="2" type="ORF">C6P99_07595</name>
</gene>
<dbReference type="AlphaFoldDB" id="A0AB37AVL4"/>
<feature type="region of interest" description="Disordered" evidence="1">
    <location>
        <begin position="1"/>
        <end position="21"/>
    </location>
</feature>
<evidence type="ECO:0000313" key="3">
    <source>
        <dbReference type="Proteomes" id="UP000237811"/>
    </source>
</evidence>
<dbReference type="Proteomes" id="UP000237811">
    <property type="component" value="Unassembled WGS sequence"/>
</dbReference>
<dbReference type="EMBL" id="PVFR01000018">
    <property type="protein sequence ID" value="PRE52658.1"/>
    <property type="molecule type" value="Genomic_DNA"/>
</dbReference>
<evidence type="ECO:0000256" key="1">
    <source>
        <dbReference type="SAM" id="MobiDB-lite"/>
    </source>
</evidence>
<proteinExistence type="predicted"/>
<organism evidence="2 3">
    <name type="scientific">Burkholderia multivorans</name>
    <dbReference type="NCBI Taxonomy" id="87883"/>
    <lineage>
        <taxon>Bacteria</taxon>
        <taxon>Pseudomonadati</taxon>
        <taxon>Pseudomonadota</taxon>
        <taxon>Betaproteobacteria</taxon>
        <taxon>Burkholderiales</taxon>
        <taxon>Burkholderiaceae</taxon>
        <taxon>Burkholderia</taxon>
        <taxon>Burkholderia cepacia complex</taxon>
    </lineage>
</organism>
<name>A0AB37AVL4_9BURK</name>